<protein>
    <submittedName>
        <fullName evidence="4">Transposase, IS605 OrfB family</fullName>
    </submittedName>
</protein>
<dbReference type="AlphaFoldDB" id="K9VJB8"/>
<dbReference type="InterPro" id="IPR051491">
    <property type="entry name" value="Recombinase/Transposase-rel"/>
</dbReference>
<dbReference type="PANTHER" id="PTHR36172">
    <property type="match status" value="1"/>
</dbReference>
<dbReference type="NCBIfam" id="NF040570">
    <property type="entry name" value="guided_TnpB"/>
    <property type="match status" value="1"/>
</dbReference>
<dbReference type="GO" id="GO:0003677">
    <property type="term" value="F:DNA binding"/>
    <property type="evidence" value="ECO:0007669"/>
    <property type="project" value="UniProtKB-KW"/>
</dbReference>
<feature type="domain" description="Cas12f1-like TNB" evidence="3">
    <location>
        <begin position="510"/>
        <end position="575"/>
    </location>
</feature>
<evidence type="ECO:0000259" key="3">
    <source>
        <dbReference type="Pfam" id="PF07282"/>
    </source>
</evidence>
<proteinExistence type="predicted"/>
<accession>K9VJB8</accession>
<keyword evidence="1" id="KW-0238">DNA-binding</keyword>
<name>K9VJB8_9CYAN</name>
<evidence type="ECO:0000256" key="2">
    <source>
        <dbReference type="SAM" id="MobiDB-lite"/>
    </source>
</evidence>
<reference evidence="4 5" key="1">
    <citation type="submission" date="2012-05" db="EMBL/GenBank/DDBJ databases">
        <title>Finished chromosome of genome of Oscillatoria sp. PCC 7112.</title>
        <authorList>
            <consortium name="US DOE Joint Genome Institute"/>
            <person name="Gugger M."/>
            <person name="Coursin T."/>
            <person name="Rippka R."/>
            <person name="Tandeau De Marsac N."/>
            <person name="Huntemann M."/>
            <person name="Wei C.-L."/>
            <person name="Han J."/>
            <person name="Detter J.C."/>
            <person name="Han C."/>
            <person name="Tapia R."/>
            <person name="Davenport K."/>
            <person name="Daligault H."/>
            <person name="Erkkila T."/>
            <person name="Gu W."/>
            <person name="Munk A.C.C."/>
            <person name="Teshima H."/>
            <person name="Xu Y."/>
            <person name="Chain P."/>
            <person name="Chen A."/>
            <person name="Krypides N."/>
            <person name="Mavromatis K."/>
            <person name="Markowitz V."/>
            <person name="Szeto E."/>
            <person name="Ivanova N."/>
            <person name="Mikhailova N."/>
            <person name="Ovchinnikova G."/>
            <person name="Pagani I."/>
            <person name="Pati A."/>
            <person name="Goodwin L."/>
            <person name="Peters L."/>
            <person name="Pitluck S."/>
            <person name="Woyke T."/>
            <person name="Kerfeld C."/>
        </authorList>
    </citation>
    <scope>NUCLEOTIDE SEQUENCE [LARGE SCALE GENOMIC DNA]</scope>
    <source>
        <strain evidence="4 5">PCC 7112</strain>
    </source>
</reference>
<dbReference type="KEGG" id="oni:Osc7112_3197"/>
<dbReference type="STRING" id="179408.Osc7112_3197"/>
<dbReference type="Proteomes" id="UP000010478">
    <property type="component" value="Chromosome"/>
</dbReference>
<gene>
    <name evidence="4" type="ORF">Osc7112_3197</name>
</gene>
<dbReference type="EMBL" id="CP003614">
    <property type="protein sequence ID" value="AFZ07582.1"/>
    <property type="molecule type" value="Genomic_DNA"/>
</dbReference>
<sequence length="607" mass="68559">MYHQESLFNDLEYVQKPLSGGKKKGKSKPTEHRQDSDGTTATQLSIFHLLNQPSSTPELAVEVKKPTFHDRLTFFCLATPDVKSSKTSGAASISKGKVLSPYWNTFTQATSEWLSLPQKIGCADSGSILSHGLRSGAGVKFWFSTITHLVQKEKGFKTYSPSSTSSVADSTDSKSTKSKSLKTLTYRVYPKGETKKIWLLRIHANRKVYNNAIAYLNQHQGKFTYYTVDKKTNQPVLKTSGKQAFRSFCKTLDYQIIPEWCKELGIAHGLDNALFEAYTAWKKTDKQPAQTGKGKNAKINPLVGLKLARFRAVRDQKQTIQFAPGDYKNGHLMANASKVLEKPLWTGQDFCLTNYNKAVEVTYNKGRWFVNMPVEMDVPEPKNGGKTIALDPGLRCFLTGFDGNYFTEFGKYDFGRIARICQHLDKMQSKLSKLKGGEFSRLRYRLRQAMEKVRTKIKNLRSEIHKQVGSYLARNYDVIYLPTFETSQMVAKGTRQLNSKSARAMMTWAFYQFSQTLEHLCNRYGSRLVRVTEEYTSKTCTKCGHIHTNLGGSKVFRCPNCGCEIPRDFNGALGIFLKALWDTTILSDVSDECAIFRFSPIVGDCLN</sequence>
<dbReference type="InterPro" id="IPR010095">
    <property type="entry name" value="Cas12f1-like_TNB"/>
</dbReference>
<feature type="region of interest" description="Disordered" evidence="2">
    <location>
        <begin position="17"/>
        <end position="38"/>
    </location>
</feature>
<organism evidence="4 5">
    <name type="scientific">Phormidium nigroviride PCC 7112</name>
    <dbReference type="NCBI Taxonomy" id="179408"/>
    <lineage>
        <taxon>Bacteria</taxon>
        <taxon>Bacillati</taxon>
        <taxon>Cyanobacteriota</taxon>
        <taxon>Cyanophyceae</taxon>
        <taxon>Oscillatoriophycideae</taxon>
        <taxon>Oscillatoriales</taxon>
        <taxon>Oscillatoriaceae</taxon>
        <taxon>Phormidium</taxon>
    </lineage>
</organism>
<evidence type="ECO:0000313" key="4">
    <source>
        <dbReference type="EMBL" id="AFZ07582.1"/>
    </source>
</evidence>
<dbReference type="HOGENOM" id="CLU_029254_3_1_3"/>
<evidence type="ECO:0000256" key="1">
    <source>
        <dbReference type="ARBA" id="ARBA00023125"/>
    </source>
</evidence>
<dbReference type="eggNOG" id="COG0675">
    <property type="taxonomic scope" value="Bacteria"/>
</dbReference>
<dbReference type="PANTHER" id="PTHR36172:SF1">
    <property type="entry name" value="RESOLVASE-RELATED"/>
    <property type="match status" value="1"/>
</dbReference>
<evidence type="ECO:0000313" key="5">
    <source>
        <dbReference type="Proteomes" id="UP000010478"/>
    </source>
</evidence>
<dbReference type="Pfam" id="PF07282">
    <property type="entry name" value="Cas12f1-like_TNB"/>
    <property type="match status" value="1"/>
</dbReference>
<dbReference type="PATRIC" id="fig|179408.3.peg.3921"/>
<keyword evidence="5" id="KW-1185">Reference proteome</keyword>